<feature type="region of interest" description="Disordered" evidence="8">
    <location>
        <begin position="425"/>
        <end position="446"/>
    </location>
</feature>
<sequence length="446" mass="50688">MKKHRLDILAALIIFILALTVRITAASHILAGDHRFFMGDDDDYYYIAMSLIKEGVFGIDGEPTAYRMPFFPLFVAFWHLLFGSEPYAILPVLLFVSALIPLGTFLLGMSLHNRLAGLFASLLIVFDGDFIVYSHTYMTETLFSALVLGSMLALARLRVTHSWKWAWSAGLLLGITSITRANFGPFIGLIVLWLLWYGRSRGHTAFWQATLVGGMVLMIWTPWVIRNYVTFGVLIPFTTQGGNAYYGIYNDLHLSPQPNGMYGYWVWVIPDPPQVQDQVWDEVTLDRWQREQARAWREAHPREALQIALRQMAYVWIPEVSIYGWFVMVWIGLPALVVVTLRWHHPDLILWLLLVLTVTAMSAMAVGVGRFSVPLRPILAVTTSIAYLTIARFIQQTIIRYRMSMKIDSPIIVASMATQSGMVVRDNPNEPHPSITDEQCEAPHKQ</sequence>
<evidence type="ECO:0000256" key="9">
    <source>
        <dbReference type="SAM" id="Phobius"/>
    </source>
</evidence>
<feature type="transmembrane region" description="Helical" evidence="9">
    <location>
        <begin position="322"/>
        <end position="341"/>
    </location>
</feature>
<dbReference type="EMBL" id="SIJK02000031">
    <property type="protein sequence ID" value="MBP1467314.1"/>
    <property type="molecule type" value="Genomic_DNA"/>
</dbReference>
<keyword evidence="6 9" id="KW-1133">Transmembrane helix</keyword>
<evidence type="ECO:0000256" key="1">
    <source>
        <dbReference type="ARBA" id="ARBA00004651"/>
    </source>
</evidence>
<feature type="transmembrane region" description="Helical" evidence="9">
    <location>
        <begin position="64"/>
        <end position="82"/>
    </location>
</feature>
<dbReference type="InterPro" id="IPR050297">
    <property type="entry name" value="LipidA_mod_glycosyltrf_83"/>
</dbReference>
<evidence type="ECO:0000256" key="4">
    <source>
        <dbReference type="ARBA" id="ARBA00022679"/>
    </source>
</evidence>
<dbReference type="GO" id="GO:0016757">
    <property type="term" value="F:glycosyltransferase activity"/>
    <property type="evidence" value="ECO:0007669"/>
    <property type="project" value="UniProtKB-KW"/>
</dbReference>
<dbReference type="RefSeq" id="WP_135479520.1">
    <property type="nucleotide sequence ID" value="NZ_SIJK02000031.1"/>
</dbReference>
<name>A0ABS4DD03_9CHLR</name>
<proteinExistence type="predicted"/>
<evidence type="ECO:0000256" key="3">
    <source>
        <dbReference type="ARBA" id="ARBA00022676"/>
    </source>
</evidence>
<comment type="subcellular location">
    <subcellularLocation>
        <location evidence="1">Cell membrane</location>
        <topology evidence="1">Multi-pass membrane protein</topology>
    </subcellularLocation>
</comment>
<evidence type="ECO:0000313" key="10">
    <source>
        <dbReference type="EMBL" id="MBP1467314.1"/>
    </source>
</evidence>
<reference evidence="10 11" key="1">
    <citation type="submission" date="2021-03" db="EMBL/GenBank/DDBJ databases">
        <authorList>
            <person name="Grouzdev D.S."/>
        </authorList>
    </citation>
    <scope>NUCLEOTIDE SEQUENCE [LARGE SCALE GENOMIC DNA]</scope>
    <source>
        <strain evidence="10 11">M50-1</strain>
    </source>
</reference>
<feature type="transmembrane region" description="Helical" evidence="9">
    <location>
        <begin position="115"/>
        <end position="134"/>
    </location>
</feature>
<dbReference type="PANTHER" id="PTHR33908:SF11">
    <property type="entry name" value="MEMBRANE PROTEIN"/>
    <property type="match status" value="1"/>
</dbReference>
<keyword evidence="7 9" id="KW-0472">Membrane</keyword>
<keyword evidence="11" id="KW-1185">Reference proteome</keyword>
<feature type="transmembrane region" description="Helical" evidence="9">
    <location>
        <begin position="375"/>
        <end position="394"/>
    </location>
</feature>
<keyword evidence="5 9" id="KW-0812">Transmembrane</keyword>
<keyword evidence="4 10" id="KW-0808">Transferase</keyword>
<gene>
    <name evidence="10" type="ORF">EYB53_016495</name>
</gene>
<evidence type="ECO:0000256" key="6">
    <source>
        <dbReference type="ARBA" id="ARBA00022989"/>
    </source>
</evidence>
<dbReference type="Proteomes" id="UP001193081">
    <property type="component" value="Unassembled WGS sequence"/>
</dbReference>
<evidence type="ECO:0000256" key="2">
    <source>
        <dbReference type="ARBA" id="ARBA00022475"/>
    </source>
</evidence>
<feature type="transmembrane region" description="Helical" evidence="9">
    <location>
        <begin position="165"/>
        <end position="198"/>
    </location>
</feature>
<feature type="transmembrane region" description="Helical" evidence="9">
    <location>
        <begin position="348"/>
        <end position="369"/>
    </location>
</feature>
<accession>A0ABS4DD03</accession>
<evidence type="ECO:0000313" key="11">
    <source>
        <dbReference type="Proteomes" id="UP001193081"/>
    </source>
</evidence>
<dbReference type="EC" id="2.4.-.-" evidence="10"/>
<protein>
    <submittedName>
        <fullName evidence="10">Glycosyltransferase family 39 protein</fullName>
        <ecNumber evidence="10">2.4.-.-</ecNumber>
    </submittedName>
</protein>
<dbReference type="PANTHER" id="PTHR33908">
    <property type="entry name" value="MANNOSYLTRANSFERASE YKCB-RELATED"/>
    <property type="match status" value="1"/>
</dbReference>
<feature type="transmembrane region" description="Helical" evidence="9">
    <location>
        <begin position="141"/>
        <end position="159"/>
    </location>
</feature>
<organism evidence="10 11">
    <name type="scientific">Candidatus Chloroploca mongolica</name>
    <dbReference type="NCBI Taxonomy" id="2528176"/>
    <lineage>
        <taxon>Bacteria</taxon>
        <taxon>Bacillati</taxon>
        <taxon>Chloroflexota</taxon>
        <taxon>Chloroflexia</taxon>
        <taxon>Chloroflexales</taxon>
        <taxon>Chloroflexineae</taxon>
        <taxon>Oscillochloridaceae</taxon>
        <taxon>Candidatus Chloroploca</taxon>
    </lineage>
</organism>
<keyword evidence="2" id="KW-1003">Cell membrane</keyword>
<feature type="transmembrane region" description="Helical" evidence="9">
    <location>
        <begin position="205"/>
        <end position="225"/>
    </location>
</feature>
<evidence type="ECO:0000256" key="8">
    <source>
        <dbReference type="SAM" id="MobiDB-lite"/>
    </source>
</evidence>
<keyword evidence="3 10" id="KW-0328">Glycosyltransferase</keyword>
<evidence type="ECO:0000256" key="7">
    <source>
        <dbReference type="ARBA" id="ARBA00023136"/>
    </source>
</evidence>
<comment type="caution">
    <text evidence="10">The sequence shown here is derived from an EMBL/GenBank/DDBJ whole genome shotgun (WGS) entry which is preliminary data.</text>
</comment>
<evidence type="ECO:0000256" key="5">
    <source>
        <dbReference type="ARBA" id="ARBA00022692"/>
    </source>
</evidence>
<feature type="transmembrane region" description="Helical" evidence="9">
    <location>
        <begin position="89"/>
        <end position="109"/>
    </location>
</feature>